<sequence length="250" mass="28868">MGKRVIAECQCCRAIRRFIRKNNVNAVEQQEDAYLFEEALFVGAVTSESQNDEWYVSTKIEKQNTKLKVDTDSQVNILNINQLKKIKPQPSLKESTHKLFSNTAVLGTTGLCVESETNQSRNLTFYVVDTNQPGLLGLRAAQELWLIKIVENTIVDRTAKKPLAHLIRKSSLVWIVWRENTTSKLIQQLHQSLILLLPTRTIPAALRSRVKEELDDMERKNVICKVEEPTDWVSSIWLWWRNLTENFSFV</sequence>
<evidence type="ECO:0000313" key="1">
    <source>
        <dbReference type="EMBL" id="CAB4034022.1"/>
    </source>
</evidence>
<reference evidence="1" key="1">
    <citation type="submission" date="2020-04" db="EMBL/GenBank/DDBJ databases">
        <authorList>
            <person name="Alioto T."/>
            <person name="Alioto T."/>
            <person name="Gomez Garrido J."/>
        </authorList>
    </citation>
    <scope>NUCLEOTIDE SEQUENCE</scope>
    <source>
        <strain evidence="1">A484AB</strain>
    </source>
</reference>
<evidence type="ECO:0000313" key="2">
    <source>
        <dbReference type="Proteomes" id="UP001152795"/>
    </source>
</evidence>
<keyword evidence="2" id="KW-1185">Reference proteome</keyword>
<dbReference type="AlphaFoldDB" id="A0A6S7L7T6"/>
<dbReference type="Proteomes" id="UP001152795">
    <property type="component" value="Unassembled WGS sequence"/>
</dbReference>
<gene>
    <name evidence="1" type="ORF">PACLA_8A007919</name>
</gene>
<dbReference type="InterPro" id="IPR050951">
    <property type="entry name" value="Retrovirus_Pol_polyprotein"/>
</dbReference>
<dbReference type="PANTHER" id="PTHR37984:SF9">
    <property type="entry name" value="INTEGRASE CATALYTIC DOMAIN-CONTAINING PROTEIN"/>
    <property type="match status" value="1"/>
</dbReference>
<comment type="caution">
    <text evidence="1">The sequence shown here is derived from an EMBL/GenBank/DDBJ whole genome shotgun (WGS) entry which is preliminary data.</text>
</comment>
<dbReference type="EMBL" id="CACRXK020019749">
    <property type="protein sequence ID" value="CAB4034022.1"/>
    <property type="molecule type" value="Genomic_DNA"/>
</dbReference>
<dbReference type="OrthoDB" id="420003at2759"/>
<protein>
    <submittedName>
        <fullName evidence="1">Uncharacterized protein</fullName>
    </submittedName>
</protein>
<dbReference type="PANTHER" id="PTHR37984">
    <property type="entry name" value="PROTEIN CBG26694"/>
    <property type="match status" value="1"/>
</dbReference>
<name>A0A6S7L7T6_PARCT</name>
<organism evidence="1 2">
    <name type="scientific">Paramuricea clavata</name>
    <name type="common">Red gorgonian</name>
    <name type="synonym">Violescent sea-whip</name>
    <dbReference type="NCBI Taxonomy" id="317549"/>
    <lineage>
        <taxon>Eukaryota</taxon>
        <taxon>Metazoa</taxon>
        <taxon>Cnidaria</taxon>
        <taxon>Anthozoa</taxon>
        <taxon>Octocorallia</taxon>
        <taxon>Malacalcyonacea</taxon>
        <taxon>Plexauridae</taxon>
        <taxon>Paramuricea</taxon>
    </lineage>
</organism>
<proteinExistence type="predicted"/>
<accession>A0A6S7L7T6</accession>